<evidence type="ECO:0000313" key="2">
    <source>
        <dbReference type="EMBL" id="MCA9758249.1"/>
    </source>
</evidence>
<dbReference type="AlphaFoldDB" id="A0A956NJL4"/>
<reference evidence="2" key="2">
    <citation type="journal article" date="2021" name="Microbiome">
        <title>Successional dynamics and alternative stable states in a saline activated sludge microbial community over 9 years.</title>
        <authorList>
            <person name="Wang Y."/>
            <person name="Ye J."/>
            <person name="Ju F."/>
            <person name="Liu L."/>
            <person name="Boyd J.A."/>
            <person name="Deng Y."/>
            <person name="Parks D.H."/>
            <person name="Jiang X."/>
            <person name="Yin X."/>
            <person name="Woodcroft B.J."/>
            <person name="Tyson G.W."/>
            <person name="Hugenholtz P."/>
            <person name="Polz M.F."/>
            <person name="Zhang T."/>
        </authorList>
    </citation>
    <scope>NUCLEOTIDE SEQUENCE</scope>
    <source>
        <strain evidence="2">HKST-UBA02</strain>
    </source>
</reference>
<comment type="similarity">
    <text evidence="1">Belongs to the TolB family.</text>
</comment>
<proteinExistence type="inferred from homology"/>
<dbReference type="EMBL" id="JAGQHS010000154">
    <property type="protein sequence ID" value="MCA9758249.1"/>
    <property type="molecule type" value="Genomic_DNA"/>
</dbReference>
<dbReference type="InterPro" id="IPR011042">
    <property type="entry name" value="6-blade_b-propeller_TolB-like"/>
</dbReference>
<evidence type="ECO:0000256" key="1">
    <source>
        <dbReference type="ARBA" id="ARBA00009820"/>
    </source>
</evidence>
<dbReference type="PANTHER" id="PTHR36842:SF1">
    <property type="entry name" value="PROTEIN TOLB"/>
    <property type="match status" value="1"/>
</dbReference>
<sequence length="953" mass="108182">MQLAETRGELRPAPQSATSRSWLHALLLFALALLATSGLSSVSFAQPYSTFGKNKVQYNSWEWNVLESEHFDLYFYAEEEGLARIALEMAEDAFEDLQPKFGHQVKRRVPLIIYNSFQDFEQNNITPYFLPEGVAGLTEFARGRVLVPFNGSLSDFRTTIHHELVHVYQLSLIAEVYKAHFRQPFLSPPLWWSEGLAVHFTETRDPEADMILRDMVVSGGLPPIDEFWRYAGSFLTYKLGQSVLDYIGTHYGEDRIPEVYRRLYLHDSFADVLHDVLGVSQSELSERWAYDLQTRYYPDVANAEPARFSSKVLTGDGGANMKAVPLPDSLGGVDKGFLFLSPRDGFTNVYRGSRRGKERDVETLIKGERSPGFESLHLFRNRLDVSPDGKLLLVSKHQDRDEIVVFDVVSKKEEARFGWPELVGLLSPSWAPDQKRFVFSGLSRDGYSDLYLYDIENQQLRRLTHDRFQDIAPSFCPWAEKVVFSSDRTPGGRGGTRNLFVLDLDTGALQHLTRGSWTDSSPVWDPNDRSVLFVSDRDRFYGVYRVDEEGRGHKLTRSLDAILDPRPLPDGSGFLASVYRRGTFQVYEFSNPDTLGPAVDLMAATGAPWEWEEASPTVEPRKANYSTRFSLDFAQGGLLVDPSLRSGEGLQIVMSDLMSNHLIAFDLANTTFSTSEFLDNFSAGFTYLNLKRRLNYGLSAFHYSGNFYDNLSLPYFERRSGASVLLSYPLSKFERFQTSFTLAYSETDRPSIGFERKGAVGTHFVSFIHDNSLWIPTGPIDGHRLNITAGLRLNLKEGSEESTYLLGDYRRYFRVGTRSTYAVRLQGRWSDGPNPEFYWIGGSHGMRTYDRRQIAGKRTLMLNQEVRFPLVRGLVLGLPMGNLELPGVEGAVYFDAGSGWDEDWPPDFLGGYGVGFRMGFGGYLVLRLDVGRRTDFESFGKETHTRFYIGWDY</sequence>
<comment type="caution">
    <text evidence="2">The sequence shown here is derived from an EMBL/GenBank/DDBJ whole genome shotgun (WGS) entry which is preliminary data.</text>
</comment>
<evidence type="ECO:0000313" key="3">
    <source>
        <dbReference type="Proteomes" id="UP000739538"/>
    </source>
</evidence>
<dbReference type="Proteomes" id="UP000739538">
    <property type="component" value="Unassembled WGS sequence"/>
</dbReference>
<dbReference type="SUPFAM" id="SSF82171">
    <property type="entry name" value="DPP6 N-terminal domain-like"/>
    <property type="match status" value="1"/>
</dbReference>
<dbReference type="InterPro" id="IPR011659">
    <property type="entry name" value="WD40"/>
</dbReference>
<reference evidence="2" key="1">
    <citation type="submission" date="2020-04" db="EMBL/GenBank/DDBJ databases">
        <authorList>
            <person name="Zhang T."/>
        </authorList>
    </citation>
    <scope>NUCLEOTIDE SEQUENCE</scope>
    <source>
        <strain evidence="2">HKST-UBA02</strain>
    </source>
</reference>
<gene>
    <name evidence="2" type="ORF">KDA27_20815</name>
</gene>
<dbReference type="Gene3D" id="2.40.160.50">
    <property type="entry name" value="membrane protein fhac: a member of the omp85/tpsb transporter family"/>
    <property type="match status" value="1"/>
</dbReference>
<organism evidence="2 3">
    <name type="scientific">Eiseniibacteriota bacterium</name>
    <dbReference type="NCBI Taxonomy" id="2212470"/>
    <lineage>
        <taxon>Bacteria</taxon>
        <taxon>Candidatus Eiseniibacteriota</taxon>
    </lineage>
</organism>
<accession>A0A956NJL4</accession>
<dbReference type="Pfam" id="PF07676">
    <property type="entry name" value="PD40"/>
    <property type="match status" value="1"/>
</dbReference>
<protein>
    <submittedName>
        <fullName evidence="2">PD40 domain-containing protein</fullName>
    </submittedName>
</protein>
<dbReference type="PANTHER" id="PTHR36842">
    <property type="entry name" value="PROTEIN TOLB HOMOLOG"/>
    <property type="match status" value="1"/>
</dbReference>
<name>A0A956NJL4_UNCEI</name>
<dbReference type="Gene3D" id="2.120.10.30">
    <property type="entry name" value="TolB, C-terminal domain"/>
    <property type="match status" value="2"/>
</dbReference>